<name>A0A1I2V9Y8_9GAMM</name>
<dbReference type="Pfam" id="PF07963">
    <property type="entry name" value="N_methyl"/>
    <property type="match status" value="1"/>
</dbReference>
<keyword evidence="1" id="KW-0472">Membrane</keyword>
<keyword evidence="1" id="KW-1133">Transmembrane helix</keyword>
<accession>A0A1I2V9Y8</accession>
<dbReference type="OrthoDB" id="9788802at2"/>
<dbReference type="InterPro" id="IPR012902">
    <property type="entry name" value="N_methyl_site"/>
</dbReference>
<protein>
    <submittedName>
        <fullName evidence="2">MSHA biogenesis protein MshO</fullName>
    </submittedName>
</protein>
<evidence type="ECO:0000256" key="1">
    <source>
        <dbReference type="SAM" id="Phobius"/>
    </source>
</evidence>
<gene>
    <name evidence="2" type="ORF">SAMN05216175_11622</name>
</gene>
<dbReference type="SUPFAM" id="SSF54523">
    <property type="entry name" value="Pili subunits"/>
    <property type="match status" value="1"/>
</dbReference>
<evidence type="ECO:0000313" key="3">
    <source>
        <dbReference type="Proteomes" id="UP000198623"/>
    </source>
</evidence>
<evidence type="ECO:0000313" key="2">
    <source>
        <dbReference type="EMBL" id="SFG85970.1"/>
    </source>
</evidence>
<dbReference type="EMBL" id="FOOU01000016">
    <property type="protein sequence ID" value="SFG85970.1"/>
    <property type="molecule type" value="Genomic_DNA"/>
</dbReference>
<dbReference type="Proteomes" id="UP000198623">
    <property type="component" value="Unassembled WGS sequence"/>
</dbReference>
<organism evidence="2 3">
    <name type="scientific">Neptunomonas qingdaonensis</name>
    <dbReference type="NCBI Taxonomy" id="1045558"/>
    <lineage>
        <taxon>Bacteria</taxon>
        <taxon>Pseudomonadati</taxon>
        <taxon>Pseudomonadota</taxon>
        <taxon>Gammaproteobacteria</taxon>
        <taxon>Oceanospirillales</taxon>
        <taxon>Oceanospirillaceae</taxon>
        <taxon>Neptunomonas</taxon>
    </lineage>
</organism>
<dbReference type="STRING" id="1045558.SAMN05216175_11622"/>
<dbReference type="RefSeq" id="WP_090730023.1">
    <property type="nucleotide sequence ID" value="NZ_FOOU01000016.1"/>
</dbReference>
<dbReference type="PROSITE" id="PS00409">
    <property type="entry name" value="PROKAR_NTER_METHYL"/>
    <property type="match status" value="1"/>
</dbReference>
<keyword evidence="3" id="KW-1185">Reference proteome</keyword>
<reference evidence="3" key="1">
    <citation type="submission" date="2016-10" db="EMBL/GenBank/DDBJ databases">
        <authorList>
            <person name="Varghese N."/>
            <person name="Submissions S."/>
        </authorList>
    </citation>
    <scope>NUCLEOTIDE SEQUENCE [LARGE SCALE GENOMIC DNA]</scope>
    <source>
        <strain evidence="3">CGMCC 1.10971</strain>
    </source>
</reference>
<feature type="transmembrane region" description="Helical" evidence="1">
    <location>
        <begin position="12"/>
        <end position="36"/>
    </location>
</feature>
<sequence length="269" mass="28945">MRRTHGYKQTGFTLLELIVVIVLLGIISVGTSGFIVNSLQGYSDLVRRDGIAATSRVAMDRMVRALRNALPNSSRTQQDASGACLEYIPILDATSYISMPLTSAASSFSIIPFSEAPELGKTAIYPISTPAVYQTGSPAVISPDISSSPASLLGPGATTLTLASAHQYPAESPSKRMFIVDGPVSFCLVGDRLYQYRNYARSATQPMPASLPSTEPNRALLAYPVTSAQPFTVVNATLQRNALVMLEFSVEQNSEKLLIQQEVQIRNAP</sequence>
<dbReference type="NCBIfam" id="TIGR02532">
    <property type="entry name" value="IV_pilin_GFxxxE"/>
    <property type="match status" value="1"/>
</dbReference>
<dbReference type="AlphaFoldDB" id="A0A1I2V9Y8"/>
<dbReference type="InterPro" id="IPR045584">
    <property type="entry name" value="Pilin-like"/>
</dbReference>
<proteinExistence type="predicted"/>
<keyword evidence="1" id="KW-0812">Transmembrane</keyword>